<proteinExistence type="predicted"/>
<dbReference type="Proteomes" id="UP000272537">
    <property type="component" value="Unassembled WGS sequence"/>
</dbReference>
<dbReference type="EMBL" id="QXLS01000005">
    <property type="protein sequence ID" value="RKA07086.1"/>
    <property type="molecule type" value="Genomic_DNA"/>
</dbReference>
<name>A0AB37NGV0_LISMN</name>
<gene>
    <name evidence="1" type="ORF">DYZ80_02298</name>
</gene>
<accession>A0AB37NGV0</accession>
<comment type="caution">
    <text evidence="1">The sequence shown here is derived from an EMBL/GenBank/DDBJ whole genome shotgun (WGS) entry which is preliminary data.</text>
</comment>
<evidence type="ECO:0000313" key="2">
    <source>
        <dbReference type="Proteomes" id="UP000272537"/>
    </source>
</evidence>
<organism evidence="1 2">
    <name type="scientific">Listeria monocytogenes</name>
    <dbReference type="NCBI Taxonomy" id="1639"/>
    <lineage>
        <taxon>Bacteria</taxon>
        <taxon>Bacillati</taxon>
        <taxon>Bacillota</taxon>
        <taxon>Bacilli</taxon>
        <taxon>Bacillales</taxon>
        <taxon>Listeriaceae</taxon>
        <taxon>Listeria</taxon>
    </lineage>
</organism>
<reference evidence="1 2" key="1">
    <citation type="journal article" date="2018" name="BMC Genomics">
        <title>Genes significantly associated with lineage II food isolates of Listeria monocytogenes.</title>
        <authorList>
            <person name="Pirone-Davies C."/>
            <person name="Chen Y."/>
            <person name="Pightling A."/>
            <person name="Ryan G."/>
            <person name="Wang Y."/>
            <person name="Yao K."/>
            <person name="Hoffmann M."/>
            <person name="Allard M.W."/>
        </authorList>
    </citation>
    <scope>NUCLEOTIDE SEQUENCE [LARGE SCALE GENOMIC DNA]</scope>
    <source>
        <strain evidence="1 2">PNUSAL000550</strain>
    </source>
</reference>
<dbReference type="AlphaFoldDB" id="A0AB37NGV0"/>
<evidence type="ECO:0000313" key="1">
    <source>
        <dbReference type="EMBL" id="RKA07086.1"/>
    </source>
</evidence>
<sequence>MDKVLDVGFFTTSGLLEGYEHLVGYYILGMILKQMNLGL</sequence>
<protein>
    <submittedName>
        <fullName evidence="1">Uncharacterized protein</fullName>
    </submittedName>
</protein>